<reference evidence="1" key="1">
    <citation type="submission" date="2019-03" db="EMBL/GenBank/DDBJ databases">
        <title>Afifella sp. nov., isolated from activated sludge.</title>
        <authorList>
            <person name="Li Q."/>
            <person name="Liu Y."/>
        </authorList>
    </citation>
    <scope>NUCLEOTIDE SEQUENCE</scope>
    <source>
        <strain evidence="1">L72</strain>
    </source>
</reference>
<proteinExistence type="predicted"/>
<dbReference type="RefSeq" id="WP_161142288.1">
    <property type="nucleotide sequence ID" value="NZ_SPKJ01000108.1"/>
</dbReference>
<sequence>MDAQLLEEVRRIVAEAIESGEVLQVGPAAKRIASAHADADISETAIADLLMHAGVRAAVPLEIEFP</sequence>
<accession>A0A964T7M8</accession>
<protein>
    <submittedName>
        <fullName evidence="1">Uncharacterized protein</fullName>
    </submittedName>
</protein>
<dbReference type="AlphaFoldDB" id="A0A964T7M8"/>
<evidence type="ECO:0000313" key="2">
    <source>
        <dbReference type="Proteomes" id="UP000773614"/>
    </source>
</evidence>
<organism evidence="1 2">
    <name type="scientific">Propylenella binzhouense</name>
    <dbReference type="NCBI Taxonomy" id="2555902"/>
    <lineage>
        <taxon>Bacteria</taxon>
        <taxon>Pseudomonadati</taxon>
        <taxon>Pseudomonadota</taxon>
        <taxon>Alphaproteobacteria</taxon>
        <taxon>Hyphomicrobiales</taxon>
        <taxon>Propylenellaceae</taxon>
        <taxon>Propylenella</taxon>
    </lineage>
</organism>
<evidence type="ECO:0000313" key="1">
    <source>
        <dbReference type="EMBL" id="MYZ49950.1"/>
    </source>
</evidence>
<dbReference type="EMBL" id="SPKJ01000108">
    <property type="protein sequence ID" value="MYZ49950.1"/>
    <property type="molecule type" value="Genomic_DNA"/>
</dbReference>
<comment type="caution">
    <text evidence="1">The sequence shown here is derived from an EMBL/GenBank/DDBJ whole genome shotgun (WGS) entry which is preliminary data.</text>
</comment>
<keyword evidence="2" id="KW-1185">Reference proteome</keyword>
<dbReference type="Proteomes" id="UP000773614">
    <property type="component" value="Unassembled WGS sequence"/>
</dbReference>
<gene>
    <name evidence="1" type="ORF">E4O86_19775</name>
</gene>
<name>A0A964T7M8_9HYPH</name>